<accession>A0A9D6V4Y5</accession>
<proteinExistence type="predicted"/>
<dbReference type="Pfam" id="PF07238">
    <property type="entry name" value="PilZ"/>
    <property type="match status" value="1"/>
</dbReference>
<dbReference type="InterPro" id="IPR009875">
    <property type="entry name" value="PilZ_domain"/>
</dbReference>
<evidence type="ECO:0000313" key="2">
    <source>
        <dbReference type="EMBL" id="MBI5251614.1"/>
    </source>
</evidence>
<dbReference type="Proteomes" id="UP000807825">
    <property type="component" value="Unassembled WGS sequence"/>
</dbReference>
<dbReference type="EMBL" id="JACRDE010000500">
    <property type="protein sequence ID" value="MBI5251614.1"/>
    <property type="molecule type" value="Genomic_DNA"/>
</dbReference>
<name>A0A9D6V4Y5_9BACT</name>
<dbReference type="GO" id="GO:0035438">
    <property type="term" value="F:cyclic-di-GMP binding"/>
    <property type="evidence" value="ECO:0007669"/>
    <property type="project" value="InterPro"/>
</dbReference>
<gene>
    <name evidence="2" type="ORF">HY912_19150</name>
</gene>
<evidence type="ECO:0000313" key="3">
    <source>
        <dbReference type="Proteomes" id="UP000807825"/>
    </source>
</evidence>
<feature type="domain" description="PilZ" evidence="1">
    <location>
        <begin position="73"/>
        <end position="173"/>
    </location>
</feature>
<protein>
    <submittedName>
        <fullName evidence="2">PilZ domain-containing protein</fullName>
    </submittedName>
</protein>
<reference evidence="2" key="1">
    <citation type="submission" date="2020-07" db="EMBL/GenBank/DDBJ databases">
        <title>Huge and variable diversity of episymbiotic CPR bacteria and DPANN archaea in groundwater ecosystems.</title>
        <authorList>
            <person name="He C.Y."/>
            <person name="Keren R."/>
            <person name="Whittaker M."/>
            <person name="Farag I.F."/>
            <person name="Doudna J."/>
            <person name="Cate J.H.D."/>
            <person name="Banfield J.F."/>
        </authorList>
    </citation>
    <scope>NUCLEOTIDE SEQUENCE</scope>
    <source>
        <strain evidence="2">NC_groundwater_1664_Pr3_B-0.1um_52_9</strain>
    </source>
</reference>
<evidence type="ECO:0000259" key="1">
    <source>
        <dbReference type="Pfam" id="PF07238"/>
    </source>
</evidence>
<dbReference type="SUPFAM" id="SSF141371">
    <property type="entry name" value="PilZ domain-like"/>
    <property type="match status" value="1"/>
</dbReference>
<dbReference type="AlphaFoldDB" id="A0A9D6V4Y5"/>
<comment type="caution">
    <text evidence="2">The sequence shown here is derived from an EMBL/GenBank/DDBJ whole genome shotgun (WGS) entry which is preliminary data.</text>
</comment>
<sequence>MRSRRIIEAREIVRDVRDGMSDAELMKKYNLSSKGLQSAFQKLVDNRIMTVQELYGQRESESGDDTMIIYDMRQLPRYLLTVVVPVYDDARPQQQGMLRDITEKGIGITGIQARIGEIKTLAIVCGEYFGGNDIRLEAECRWVEHDPSGDSWQAGFQIIKISKENLVQLRRLVGTLTLDTRSAFSDEDLE</sequence>
<dbReference type="Gene3D" id="2.40.10.220">
    <property type="entry name" value="predicted glycosyltransferase like domains"/>
    <property type="match status" value="1"/>
</dbReference>
<organism evidence="2 3">
    <name type="scientific">Desulfomonile tiedjei</name>
    <dbReference type="NCBI Taxonomy" id="2358"/>
    <lineage>
        <taxon>Bacteria</taxon>
        <taxon>Pseudomonadati</taxon>
        <taxon>Thermodesulfobacteriota</taxon>
        <taxon>Desulfomonilia</taxon>
        <taxon>Desulfomonilales</taxon>
        <taxon>Desulfomonilaceae</taxon>
        <taxon>Desulfomonile</taxon>
    </lineage>
</organism>